<dbReference type="Proteomes" id="UP000479190">
    <property type="component" value="Unassembled WGS sequence"/>
</dbReference>
<dbReference type="EMBL" id="CADCXV010000922">
    <property type="protein sequence ID" value="CAB0038696.1"/>
    <property type="molecule type" value="Genomic_DNA"/>
</dbReference>
<evidence type="ECO:0000313" key="2">
    <source>
        <dbReference type="EMBL" id="CAB0038696.1"/>
    </source>
</evidence>
<organism evidence="2 3">
    <name type="scientific">Trichogramma brassicae</name>
    <dbReference type="NCBI Taxonomy" id="86971"/>
    <lineage>
        <taxon>Eukaryota</taxon>
        <taxon>Metazoa</taxon>
        <taxon>Ecdysozoa</taxon>
        <taxon>Arthropoda</taxon>
        <taxon>Hexapoda</taxon>
        <taxon>Insecta</taxon>
        <taxon>Pterygota</taxon>
        <taxon>Neoptera</taxon>
        <taxon>Endopterygota</taxon>
        <taxon>Hymenoptera</taxon>
        <taxon>Apocrita</taxon>
        <taxon>Proctotrupomorpha</taxon>
        <taxon>Chalcidoidea</taxon>
        <taxon>Trichogrammatidae</taxon>
        <taxon>Trichogramma</taxon>
    </lineage>
</organism>
<protein>
    <submittedName>
        <fullName evidence="2">Uncharacterized protein</fullName>
    </submittedName>
</protein>
<name>A0A6H5IS58_9HYME</name>
<keyword evidence="3" id="KW-1185">Reference proteome</keyword>
<proteinExistence type="predicted"/>
<accession>A0A6H5IS58</accession>
<feature type="compositionally biased region" description="Polar residues" evidence="1">
    <location>
        <begin position="143"/>
        <end position="156"/>
    </location>
</feature>
<dbReference type="AlphaFoldDB" id="A0A6H5IS58"/>
<sequence>MLDRRNSQCRIFITCDRRGASQLKSTHVTKLIAYNRESTILSRSACRAPNGKYGRQDQRHSPLLIYARIAISEPAKTTLRTRTVRSKGKPSSHNTISARIPISCRASALARLRLTVREAVCHSREAELDLAVGSPSELSRRLYNQSPAVSSTSADQVQGRLTRPPTTSLRARPPTISFRLSRLRYLSPL</sequence>
<feature type="region of interest" description="Disordered" evidence="1">
    <location>
        <begin position="143"/>
        <end position="172"/>
    </location>
</feature>
<evidence type="ECO:0000256" key="1">
    <source>
        <dbReference type="SAM" id="MobiDB-lite"/>
    </source>
</evidence>
<gene>
    <name evidence="2" type="ORF">TBRA_LOCUS10467</name>
</gene>
<reference evidence="2 3" key="1">
    <citation type="submission" date="2020-02" db="EMBL/GenBank/DDBJ databases">
        <authorList>
            <person name="Ferguson B K."/>
        </authorList>
    </citation>
    <scope>NUCLEOTIDE SEQUENCE [LARGE SCALE GENOMIC DNA]</scope>
</reference>
<evidence type="ECO:0000313" key="3">
    <source>
        <dbReference type="Proteomes" id="UP000479190"/>
    </source>
</evidence>